<organism evidence="1 2">
    <name type="scientific">Shewanella submarina</name>
    <dbReference type="NCBI Taxonomy" id="2016376"/>
    <lineage>
        <taxon>Bacteria</taxon>
        <taxon>Pseudomonadati</taxon>
        <taxon>Pseudomonadota</taxon>
        <taxon>Gammaproteobacteria</taxon>
        <taxon>Alteromonadales</taxon>
        <taxon>Shewanellaceae</taxon>
        <taxon>Shewanella</taxon>
    </lineage>
</organism>
<reference evidence="2" key="1">
    <citation type="journal article" date="2019" name="Int. J. Syst. Evol. Microbiol.">
        <title>The Global Catalogue of Microorganisms (GCM) 10K type strain sequencing project: providing services to taxonomists for standard genome sequencing and annotation.</title>
        <authorList>
            <consortium name="The Broad Institute Genomics Platform"/>
            <consortium name="The Broad Institute Genome Sequencing Center for Infectious Disease"/>
            <person name="Wu L."/>
            <person name="Ma J."/>
        </authorList>
    </citation>
    <scope>NUCLEOTIDE SEQUENCE [LARGE SCALE GENOMIC DNA]</scope>
    <source>
        <strain evidence="2">KCTC 52277</strain>
    </source>
</reference>
<dbReference type="RefSeq" id="WP_248936945.1">
    <property type="nucleotide sequence ID" value="NZ_JAKILF010000006.1"/>
</dbReference>
<evidence type="ECO:0000313" key="2">
    <source>
        <dbReference type="Proteomes" id="UP001595621"/>
    </source>
</evidence>
<comment type="caution">
    <text evidence="1">The sequence shown here is derived from an EMBL/GenBank/DDBJ whole genome shotgun (WGS) entry which is preliminary data.</text>
</comment>
<gene>
    <name evidence="1" type="ORF">ACFOE0_12235</name>
</gene>
<name>A0ABV7GEN8_9GAMM</name>
<proteinExistence type="predicted"/>
<accession>A0ABV7GEN8</accession>
<dbReference type="PROSITE" id="PS51257">
    <property type="entry name" value="PROKAR_LIPOPROTEIN"/>
    <property type="match status" value="1"/>
</dbReference>
<sequence length="193" mass="21516">MKLLSVLSIAVVLLTGCKSTEELKPISQIKPTISKEGSLANEKLILDVTVGLRELTGQPINSSELLKFIIQQPVGDIGSRSWREMWIVKQPDRDVQFLLTFKETGLDSASFEVIQMDKNLDKTQCPNNVTGFPIGVATSDDVLSCMGKPGYEDYNPDGRFVYLYNAPQGAKITFLFGKDKKLIETNVYKKSDY</sequence>
<protein>
    <submittedName>
        <fullName evidence="1">YjgB family protein</fullName>
    </submittedName>
</protein>
<keyword evidence="2" id="KW-1185">Reference proteome</keyword>
<dbReference type="EMBL" id="JBHRTD010000015">
    <property type="protein sequence ID" value="MFC3138946.1"/>
    <property type="molecule type" value="Genomic_DNA"/>
</dbReference>
<dbReference type="Proteomes" id="UP001595621">
    <property type="component" value="Unassembled WGS sequence"/>
</dbReference>
<evidence type="ECO:0000313" key="1">
    <source>
        <dbReference type="EMBL" id="MFC3138946.1"/>
    </source>
</evidence>